<dbReference type="PROSITE" id="PS00398">
    <property type="entry name" value="RECOMBINASES_2"/>
    <property type="match status" value="1"/>
</dbReference>
<dbReference type="InterPro" id="IPR006118">
    <property type="entry name" value="Recombinase_CS"/>
</dbReference>
<dbReference type="PANTHER" id="PTHR30461">
    <property type="entry name" value="DNA-INVERTASE FROM LAMBDOID PROPHAGE"/>
    <property type="match status" value="1"/>
</dbReference>
<organism evidence="9">
    <name type="scientific">OCS116 cluster bacterium</name>
    <dbReference type="NCBI Taxonomy" id="2030921"/>
    <lineage>
        <taxon>Bacteria</taxon>
        <taxon>Pseudomonadati</taxon>
        <taxon>Pseudomonadota</taxon>
        <taxon>Alphaproteobacteria</taxon>
        <taxon>OCS116 cluster</taxon>
    </lineage>
</organism>
<feature type="active site" description="O-(5'-phospho-DNA)-serine intermediate" evidence="6 7">
    <location>
        <position position="10"/>
    </location>
</feature>
<dbReference type="PANTHER" id="PTHR30461:SF26">
    <property type="entry name" value="RESOLVASE HOMOLOG YNEB"/>
    <property type="match status" value="1"/>
</dbReference>
<evidence type="ECO:0000256" key="2">
    <source>
        <dbReference type="ARBA" id="ARBA00022908"/>
    </source>
</evidence>
<evidence type="ECO:0000256" key="4">
    <source>
        <dbReference type="ARBA" id="ARBA00023125"/>
    </source>
</evidence>
<dbReference type="FunFam" id="3.40.50.1390:FF:000001">
    <property type="entry name" value="DNA recombinase"/>
    <property type="match status" value="1"/>
</dbReference>
<dbReference type="Gene3D" id="3.40.50.1390">
    <property type="entry name" value="Resolvase, N-terminal catalytic domain"/>
    <property type="match status" value="1"/>
</dbReference>
<reference key="1">
    <citation type="submission" date="2017-08" db="EMBL/GenBank/DDBJ databases">
        <title>A dynamic microbial community with high functional redundancy inhabits the cold, oxic subseafloor aquifer.</title>
        <authorList>
            <person name="Tully B.J."/>
            <person name="Wheat C.G."/>
            <person name="Glazer B.T."/>
            <person name="Huber J.A."/>
        </authorList>
    </citation>
    <scope>NUCLEOTIDE SEQUENCE [LARGE SCALE GENOMIC DNA]</scope>
</reference>
<evidence type="ECO:0000256" key="1">
    <source>
        <dbReference type="ARBA" id="ARBA00009913"/>
    </source>
</evidence>
<evidence type="ECO:0000313" key="9">
    <source>
        <dbReference type="EMBL" id="PCI97478.1"/>
    </source>
</evidence>
<dbReference type="AlphaFoldDB" id="A0A2A4YRJ8"/>
<keyword evidence="2" id="KW-0229">DNA integration</keyword>
<dbReference type="InterPro" id="IPR050639">
    <property type="entry name" value="SSR_resolvase"/>
</dbReference>
<evidence type="ECO:0000256" key="6">
    <source>
        <dbReference type="PIRSR" id="PIRSR606118-50"/>
    </source>
</evidence>
<protein>
    <submittedName>
        <fullName evidence="9">Resolvase</fullName>
    </submittedName>
</protein>
<dbReference type="GO" id="GO:0015074">
    <property type="term" value="P:DNA integration"/>
    <property type="evidence" value="ECO:0007669"/>
    <property type="project" value="UniProtKB-KW"/>
</dbReference>
<sequence length="184" mass="20753">MTLVGYARVSSLGQSLDVQLDKLRAAGCDDKFIYQEKRSGVDTNRPELKICLDYVRRGDTLLVTRIDRLARSTTDLHRIVSELTKEGVLFKVIDQPTIETVTSSGKLMFAVLAAIAEFENDIRSERQMDGIQKAKEKGVKFGRKTLITDEVKSQVRLMRSEGKLVREIMKEIGLSKASVYRALK</sequence>
<dbReference type="InterPro" id="IPR006119">
    <property type="entry name" value="Resolv_N"/>
</dbReference>
<dbReference type="GO" id="GO:0003677">
    <property type="term" value="F:DNA binding"/>
    <property type="evidence" value="ECO:0007669"/>
    <property type="project" value="UniProtKB-KW"/>
</dbReference>
<dbReference type="SMART" id="SM00857">
    <property type="entry name" value="Resolvase"/>
    <property type="match status" value="1"/>
</dbReference>
<dbReference type="InterPro" id="IPR036162">
    <property type="entry name" value="Resolvase-like_N_sf"/>
</dbReference>
<dbReference type="GO" id="GO:0000150">
    <property type="term" value="F:DNA strand exchange activity"/>
    <property type="evidence" value="ECO:0007669"/>
    <property type="project" value="UniProtKB-KW"/>
</dbReference>
<keyword evidence="4" id="KW-0238">DNA-binding</keyword>
<accession>A0A2A4YRJ8</accession>
<dbReference type="PROSITE" id="PS00397">
    <property type="entry name" value="RECOMBINASES_1"/>
    <property type="match status" value="1"/>
</dbReference>
<dbReference type="Pfam" id="PF00239">
    <property type="entry name" value="Resolvase"/>
    <property type="match status" value="1"/>
</dbReference>
<keyword evidence="5" id="KW-0233">DNA recombination</keyword>
<dbReference type="CDD" id="cd03768">
    <property type="entry name" value="SR_ResInv"/>
    <property type="match status" value="1"/>
</dbReference>
<name>A0A2A4YRJ8_9PROT</name>
<dbReference type="SUPFAM" id="SSF53041">
    <property type="entry name" value="Resolvase-like"/>
    <property type="match status" value="1"/>
</dbReference>
<dbReference type="PROSITE" id="PS51736">
    <property type="entry name" value="RECOMBINASES_3"/>
    <property type="match status" value="1"/>
</dbReference>
<evidence type="ECO:0000259" key="8">
    <source>
        <dbReference type="PROSITE" id="PS51736"/>
    </source>
</evidence>
<comment type="caution">
    <text evidence="9">The sequence shown here is derived from an EMBL/GenBank/DDBJ whole genome shotgun (WGS) entry which is preliminary data.</text>
</comment>
<evidence type="ECO:0000256" key="5">
    <source>
        <dbReference type="ARBA" id="ARBA00023172"/>
    </source>
</evidence>
<comment type="similarity">
    <text evidence="1">Belongs to the site-specific recombinase resolvase family.</text>
</comment>
<keyword evidence="3" id="KW-0230">DNA invertase</keyword>
<feature type="domain" description="Resolvase/invertase-type recombinase catalytic" evidence="8">
    <location>
        <begin position="2"/>
        <end position="138"/>
    </location>
</feature>
<evidence type="ECO:0000256" key="3">
    <source>
        <dbReference type="ARBA" id="ARBA00023100"/>
    </source>
</evidence>
<gene>
    <name evidence="9" type="ORF">COB13_15535</name>
</gene>
<evidence type="ECO:0000256" key="7">
    <source>
        <dbReference type="PROSITE-ProRule" id="PRU10137"/>
    </source>
</evidence>
<dbReference type="EMBL" id="NVUS01000029">
    <property type="protein sequence ID" value="PCI97478.1"/>
    <property type="molecule type" value="Genomic_DNA"/>
</dbReference>
<reference evidence="9" key="2">
    <citation type="journal article" date="2018" name="ISME J.">
        <title>A dynamic microbial community with high functional redundancy inhabits the cold, oxic subseafloor aquifer.</title>
        <authorList>
            <person name="Tully B.J."/>
            <person name="Wheat C.G."/>
            <person name="Glazer B.T."/>
            <person name="Huber J.A."/>
        </authorList>
    </citation>
    <scope>NUCLEOTIDE SEQUENCE</scope>
    <source>
        <strain evidence="9">NORP83</strain>
    </source>
</reference>
<proteinExistence type="inferred from homology"/>